<feature type="domain" description="ABC transmembrane type-2" evidence="9">
    <location>
        <begin position="486"/>
        <end position="718"/>
    </location>
</feature>
<dbReference type="PROSITE" id="PS51012">
    <property type="entry name" value="ABC_TM2"/>
    <property type="match status" value="1"/>
</dbReference>
<dbReference type="InterPro" id="IPR027417">
    <property type="entry name" value="P-loop_NTPase"/>
</dbReference>
<keyword evidence="6 7" id="KW-0472">Membrane</keyword>
<dbReference type="GO" id="GO:0016887">
    <property type="term" value="F:ATP hydrolysis activity"/>
    <property type="evidence" value="ECO:0007669"/>
    <property type="project" value="InterPro"/>
</dbReference>
<accession>A0AAJ7C7Y7</accession>
<keyword evidence="4" id="KW-0067">ATP-binding</keyword>
<dbReference type="CDD" id="cd03230">
    <property type="entry name" value="ABC_DR_subfamily_A"/>
    <property type="match status" value="1"/>
</dbReference>
<dbReference type="Pfam" id="PF00005">
    <property type="entry name" value="ABC_tran"/>
    <property type="match status" value="1"/>
</dbReference>
<dbReference type="SUPFAM" id="SSF52540">
    <property type="entry name" value="P-loop containing nucleoside triphosphate hydrolases"/>
    <property type="match status" value="1"/>
</dbReference>
<sequence>MAADDAIVIRNARKSYGKGVQILDDLNMIVKRGSIYGLLGASGCGKTTLLSCVVGVRKLDSGDIWVLGGKPGTEGSGIPGPRVGYMPQEISLVKEFTVLGALYYFGRINGLNDDVIEERYEFLSDLLQLPPKNRLVKNMSGGQQRRVSFAAALVHKPELLILDEPTVGLDPVLCENIWNFLVKITREDGVTVVITTHYIEEAKQANKIGLMRCGQLLAESTPSQLLIRFQCDTLEEAFLTLSQQQKERQDLGITDGSTEMLPELEEIHTSGATRSPAIHGNTDNNEKNEKVILSTTEDQTNPRKIKRNTWKKFKALMIKNILQFARHPGGILFALIFPMIQVCVFFYSIGGDPRGLQIGVVNEEAGNCDFGNNVGQVVYMPNNFTCDFIDLSCRFIREFNDSIAEKKFYNTQTDANEAVKKGTIVGFMYFGANFSQALQRRRDYDWLREEDITEKEVLEGEIQIWLDMGNRQIGLHVKKKLFDRFFEIFQDIISTCNIAKKYADLPIKFENPMFGTKDPKYSTFMAPVFLLTVVFFLMTSVSSSIIIADRHEGVWDRSLVQGVTTVQILIAHILTQGTVVIIQVAVSLTISIVQFELECKGSMMAVISLLLLMGICGMCYGFFISIMCSSHTLANYIATGSFYPVILLCGCIWPVEGMPRLLRWISLSLPTTVPGIALRGLLDKGYTMDEPTVYHGFLVTLGWTLGLLILCVLGLRSKTVC</sequence>
<dbReference type="Proteomes" id="UP000694920">
    <property type="component" value="Unplaced"/>
</dbReference>
<dbReference type="InterPro" id="IPR003593">
    <property type="entry name" value="AAA+_ATPase"/>
</dbReference>
<evidence type="ECO:0000256" key="3">
    <source>
        <dbReference type="ARBA" id="ARBA00022741"/>
    </source>
</evidence>
<keyword evidence="5 7" id="KW-1133">Transmembrane helix</keyword>
<dbReference type="PANTHER" id="PTHR43038">
    <property type="entry name" value="ATP-BINDING CASSETTE, SUB-FAMILY H, MEMBER 1"/>
    <property type="match status" value="1"/>
</dbReference>
<dbReference type="GO" id="GO:0140359">
    <property type="term" value="F:ABC-type transporter activity"/>
    <property type="evidence" value="ECO:0007669"/>
    <property type="project" value="InterPro"/>
</dbReference>
<dbReference type="SMART" id="SM00382">
    <property type="entry name" value="AAA"/>
    <property type="match status" value="1"/>
</dbReference>
<comment type="subcellular location">
    <subcellularLocation>
        <location evidence="1">Membrane</location>
        <topology evidence="1">Multi-pass membrane protein</topology>
    </subcellularLocation>
</comment>
<proteinExistence type="predicted"/>
<reference evidence="11" key="1">
    <citation type="submission" date="2025-08" db="UniProtKB">
        <authorList>
            <consortium name="RefSeq"/>
        </authorList>
    </citation>
    <scope>IDENTIFICATION</scope>
</reference>
<gene>
    <name evidence="11" type="primary">LOC107272015</name>
</gene>
<keyword evidence="3" id="KW-0547">Nucleotide-binding</keyword>
<evidence type="ECO:0000256" key="4">
    <source>
        <dbReference type="ARBA" id="ARBA00022840"/>
    </source>
</evidence>
<keyword evidence="2 7" id="KW-0812">Transmembrane</keyword>
<feature type="transmembrane region" description="Helical" evidence="7">
    <location>
        <begin position="605"/>
        <end position="627"/>
    </location>
</feature>
<protein>
    <submittedName>
        <fullName evidence="11">ABC transporter G family member 23</fullName>
    </submittedName>
</protein>
<evidence type="ECO:0000256" key="5">
    <source>
        <dbReference type="ARBA" id="ARBA00022989"/>
    </source>
</evidence>
<dbReference type="KEGG" id="ccin:107272015"/>
<evidence type="ECO:0000256" key="6">
    <source>
        <dbReference type="ARBA" id="ARBA00023136"/>
    </source>
</evidence>
<dbReference type="InterPro" id="IPR017871">
    <property type="entry name" value="ABC_transporter-like_CS"/>
</dbReference>
<name>A0AAJ7C7Y7_CEPCN</name>
<feature type="transmembrane region" description="Helical" evidence="7">
    <location>
        <begin position="633"/>
        <end position="655"/>
    </location>
</feature>
<dbReference type="InterPro" id="IPR047817">
    <property type="entry name" value="ABC2_TM_bact-type"/>
</dbReference>
<feature type="transmembrane region" description="Helical" evidence="7">
    <location>
        <begin position="329"/>
        <end position="349"/>
    </location>
</feature>
<dbReference type="GO" id="GO:0005524">
    <property type="term" value="F:ATP binding"/>
    <property type="evidence" value="ECO:0007669"/>
    <property type="project" value="UniProtKB-KW"/>
</dbReference>
<feature type="transmembrane region" description="Helical" evidence="7">
    <location>
        <begin position="662"/>
        <end position="682"/>
    </location>
</feature>
<evidence type="ECO:0000256" key="2">
    <source>
        <dbReference type="ARBA" id="ARBA00022692"/>
    </source>
</evidence>
<dbReference type="PROSITE" id="PS00211">
    <property type="entry name" value="ABC_TRANSPORTER_1"/>
    <property type="match status" value="1"/>
</dbReference>
<evidence type="ECO:0000256" key="7">
    <source>
        <dbReference type="SAM" id="Phobius"/>
    </source>
</evidence>
<dbReference type="GeneID" id="107272015"/>
<dbReference type="GO" id="GO:0016020">
    <property type="term" value="C:membrane"/>
    <property type="evidence" value="ECO:0007669"/>
    <property type="project" value="UniProtKB-SubCell"/>
</dbReference>
<evidence type="ECO:0000259" key="8">
    <source>
        <dbReference type="PROSITE" id="PS50893"/>
    </source>
</evidence>
<feature type="transmembrane region" description="Helical" evidence="7">
    <location>
        <begin position="694"/>
        <end position="715"/>
    </location>
</feature>
<organism evidence="10 11">
    <name type="scientific">Cephus cinctus</name>
    <name type="common">Wheat stem sawfly</name>
    <dbReference type="NCBI Taxonomy" id="211228"/>
    <lineage>
        <taxon>Eukaryota</taxon>
        <taxon>Metazoa</taxon>
        <taxon>Ecdysozoa</taxon>
        <taxon>Arthropoda</taxon>
        <taxon>Hexapoda</taxon>
        <taxon>Insecta</taxon>
        <taxon>Pterygota</taxon>
        <taxon>Neoptera</taxon>
        <taxon>Endopterygota</taxon>
        <taxon>Hymenoptera</taxon>
        <taxon>Cephoidea</taxon>
        <taxon>Cephidae</taxon>
        <taxon>Cephus</taxon>
    </lineage>
</organism>
<dbReference type="AlphaFoldDB" id="A0AAJ7C7Y7"/>
<dbReference type="Gene3D" id="3.40.50.300">
    <property type="entry name" value="P-loop containing nucleotide triphosphate hydrolases"/>
    <property type="match status" value="1"/>
</dbReference>
<dbReference type="InterPro" id="IPR013525">
    <property type="entry name" value="ABC2_TM"/>
</dbReference>
<feature type="transmembrane region" description="Helical" evidence="7">
    <location>
        <begin position="568"/>
        <end position="593"/>
    </location>
</feature>
<evidence type="ECO:0000313" key="11">
    <source>
        <dbReference type="RefSeq" id="XP_015604185.1"/>
    </source>
</evidence>
<dbReference type="PROSITE" id="PS50893">
    <property type="entry name" value="ABC_TRANSPORTER_2"/>
    <property type="match status" value="1"/>
</dbReference>
<evidence type="ECO:0000259" key="9">
    <source>
        <dbReference type="PROSITE" id="PS51012"/>
    </source>
</evidence>
<feature type="transmembrane region" description="Helical" evidence="7">
    <location>
        <begin position="524"/>
        <end position="548"/>
    </location>
</feature>
<evidence type="ECO:0000313" key="10">
    <source>
        <dbReference type="Proteomes" id="UP000694920"/>
    </source>
</evidence>
<evidence type="ECO:0000256" key="1">
    <source>
        <dbReference type="ARBA" id="ARBA00004141"/>
    </source>
</evidence>
<dbReference type="PANTHER" id="PTHR43038:SF2">
    <property type="entry name" value="RH61964P"/>
    <property type="match status" value="1"/>
</dbReference>
<dbReference type="RefSeq" id="XP_015604185.1">
    <property type="nucleotide sequence ID" value="XM_015748699.1"/>
</dbReference>
<dbReference type="Pfam" id="PF12698">
    <property type="entry name" value="ABC2_membrane_3"/>
    <property type="match status" value="1"/>
</dbReference>
<keyword evidence="10" id="KW-1185">Reference proteome</keyword>
<dbReference type="InterPro" id="IPR003439">
    <property type="entry name" value="ABC_transporter-like_ATP-bd"/>
</dbReference>
<feature type="domain" description="ABC transporter" evidence="8">
    <location>
        <begin position="7"/>
        <end position="238"/>
    </location>
</feature>